<sequence>MLTDASIKNAKPKEKAYKLTDGEGMFLLLNPNGSRWWRFNYRIGGKHKQISFGVYPEVTLKEAREKRDEARKMLRDGIDPSQAKKAQKASDSGANSFETIAREWFAKFSPTWTPSHGDRILRRLERDIFPWIGKRPISEIKAPELLTVLRRIEERGAVETAHRASQNCGQVFRYAVATGRAERDPTGDLKGSIPPTKQKHHASIIDPREIGALLRAIDAYEGGLIVRCALRLAPLVFVRPGELRTAQWSEINWDKSEWVIPAERMKMREKHIVPLSRQSLEILRELQPLTGDGKYLFPSPRTSDRPMSDNAILSALRRMGYTGDQMTGHGFRSMASTLLNEQGWHRDAIERQLAHAERNKIRAAYNYAEHMPERRRMMQSWADYLGELKRAGNFSCS</sequence>
<dbReference type="RefSeq" id="WP_038504122.1">
    <property type="nucleotide sequence ID" value="NZ_CP007243.1"/>
</dbReference>
<dbReference type="Pfam" id="PF22022">
    <property type="entry name" value="Phage_int_M"/>
    <property type="match status" value="1"/>
</dbReference>
<dbReference type="PANTHER" id="PTHR30629">
    <property type="entry name" value="PROPHAGE INTEGRASE"/>
    <property type="match status" value="1"/>
</dbReference>
<keyword evidence="10" id="KW-1185">Reference proteome</keyword>
<reference evidence="9 10" key="2">
    <citation type="journal article" date="2015" name="Biomed. Res. Int.">
        <title>Effects of Arsenite Resistance on the Growth and Functional Gene Expression of Leptospirillum ferriphilum and Acidithiobacillus thiooxidans in Pure Culture and Coculture.</title>
        <authorList>
            <person name="Jiang H."/>
            <person name="Liang Y."/>
            <person name="Yin H."/>
            <person name="Xiao Y."/>
            <person name="Guo X."/>
            <person name="Xu Y."/>
            <person name="Hu Q."/>
            <person name="Liu H."/>
            <person name="Liu X."/>
        </authorList>
    </citation>
    <scope>NUCLEOTIDE SEQUENCE [LARGE SCALE GENOMIC DNA]</scope>
    <source>
        <strain evidence="9 10">YSK</strain>
    </source>
</reference>
<keyword evidence="4" id="KW-0233">DNA recombination</keyword>
<dbReference type="GO" id="GO:0015074">
    <property type="term" value="P:DNA integration"/>
    <property type="evidence" value="ECO:0007669"/>
    <property type="project" value="UniProtKB-KW"/>
</dbReference>
<keyword evidence="2" id="KW-0229">DNA integration</keyword>
<dbReference type="InterPro" id="IPR038488">
    <property type="entry name" value="Integrase_DNA-bd_sf"/>
</dbReference>
<dbReference type="InterPro" id="IPR002104">
    <property type="entry name" value="Integrase_catalytic"/>
</dbReference>
<dbReference type="InterPro" id="IPR013762">
    <property type="entry name" value="Integrase-like_cat_sf"/>
</dbReference>
<dbReference type="InterPro" id="IPR011010">
    <property type="entry name" value="DNA_brk_join_enz"/>
</dbReference>
<dbReference type="InterPro" id="IPR010998">
    <property type="entry name" value="Integrase_recombinase_N"/>
</dbReference>
<evidence type="ECO:0000256" key="2">
    <source>
        <dbReference type="ARBA" id="ARBA00022908"/>
    </source>
</evidence>
<proteinExistence type="inferred from homology"/>
<dbReference type="AlphaFoldDB" id="A0A059XSP2"/>
<organism evidence="9 10">
    <name type="scientific">Leptospirillum ferriphilum YSK</name>
    <dbReference type="NCBI Taxonomy" id="1441628"/>
    <lineage>
        <taxon>Bacteria</taxon>
        <taxon>Pseudomonadati</taxon>
        <taxon>Nitrospirota</taxon>
        <taxon>Nitrospiria</taxon>
        <taxon>Nitrospirales</taxon>
        <taxon>Nitrospiraceae</taxon>
        <taxon>Leptospirillum</taxon>
    </lineage>
</organism>
<dbReference type="Gene3D" id="3.30.160.390">
    <property type="entry name" value="Integrase, DNA-binding domain"/>
    <property type="match status" value="1"/>
</dbReference>
<evidence type="ECO:0000256" key="4">
    <source>
        <dbReference type="ARBA" id="ARBA00023172"/>
    </source>
</evidence>
<dbReference type="GO" id="GO:0006310">
    <property type="term" value="P:DNA recombination"/>
    <property type="evidence" value="ECO:0007669"/>
    <property type="project" value="UniProtKB-KW"/>
</dbReference>
<dbReference type="Pfam" id="PF13356">
    <property type="entry name" value="Arm-DNA-bind_3"/>
    <property type="match status" value="1"/>
</dbReference>
<feature type="domain" description="Tyr recombinase" evidence="7">
    <location>
        <begin position="200"/>
        <end position="383"/>
    </location>
</feature>
<feature type="domain" description="Core-binding (CB)" evidence="8">
    <location>
        <begin position="95"/>
        <end position="176"/>
    </location>
</feature>
<dbReference type="KEGG" id="lfp:Y981_00055"/>
<dbReference type="CDD" id="cd00801">
    <property type="entry name" value="INT_P4_C"/>
    <property type="match status" value="1"/>
</dbReference>
<dbReference type="InterPro" id="IPR025166">
    <property type="entry name" value="Integrase_DNA_bind_dom"/>
</dbReference>
<keyword evidence="3 5" id="KW-0238">DNA-binding</keyword>
<dbReference type="HOGENOM" id="CLU_027562_0_0_0"/>
<evidence type="ECO:0000256" key="3">
    <source>
        <dbReference type="ARBA" id="ARBA00023125"/>
    </source>
</evidence>
<dbReference type="GO" id="GO:0003677">
    <property type="term" value="F:DNA binding"/>
    <property type="evidence" value="ECO:0007669"/>
    <property type="project" value="UniProtKB-UniRule"/>
</dbReference>
<dbReference type="EMBL" id="CP007243">
    <property type="protein sequence ID" value="AIA29803.1"/>
    <property type="molecule type" value="Genomic_DNA"/>
</dbReference>
<protein>
    <submittedName>
        <fullName evidence="9">Integrase</fullName>
    </submittedName>
</protein>
<dbReference type="PANTHER" id="PTHR30629:SF2">
    <property type="entry name" value="PROPHAGE INTEGRASE INTS-RELATED"/>
    <property type="match status" value="1"/>
</dbReference>
<dbReference type="Gene3D" id="1.10.443.10">
    <property type="entry name" value="Intergrase catalytic core"/>
    <property type="match status" value="1"/>
</dbReference>
<evidence type="ECO:0000256" key="5">
    <source>
        <dbReference type="PROSITE-ProRule" id="PRU01248"/>
    </source>
</evidence>
<dbReference type="Pfam" id="PF00589">
    <property type="entry name" value="Phage_integrase"/>
    <property type="match status" value="1"/>
</dbReference>
<evidence type="ECO:0000256" key="6">
    <source>
        <dbReference type="SAM" id="MobiDB-lite"/>
    </source>
</evidence>
<feature type="region of interest" description="Disordered" evidence="6">
    <location>
        <begin position="182"/>
        <end position="201"/>
    </location>
</feature>
<dbReference type="PROSITE" id="PS51900">
    <property type="entry name" value="CB"/>
    <property type="match status" value="1"/>
</dbReference>
<dbReference type="Gene3D" id="1.10.150.130">
    <property type="match status" value="1"/>
</dbReference>
<evidence type="ECO:0000259" key="7">
    <source>
        <dbReference type="PROSITE" id="PS51898"/>
    </source>
</evidence>
<evidence type="ECO:0000313" key="9">
    <source>
        <dbReference type="EMBL" id="AIA29803.1"/>
    </source>
</evidence>
<gene>
    <name evidence="9" type="ORF">Y981_00055</name>
</gene>
<dbReference type="PROSITE" id="PS51898">
    <property type="entry name" value="TYR_RECOMBINASE"/>
    <property type="match status" value="1"/>
</dbReference>
<dbReference type="InterPro" id="IPR050808">
    <property type="entry name" value="Phage_Integrase"/>
</dbReference>
<dbReference type="InterPro" id="IPR044068">
    <property type="entry name" value="CB"/>
</dbReference>
<feature type="region of interest" description="Disordered" evidence="6">
    <location>
        <begin position="74"/>
        <end position="93"/>
    </location>
</feature>
<reference evidence="10" key="1">
    <citation type="submission" date="2014-02" db="EMBL/GenBank/DDBJ databases">
        <title>Complete genome sequence and comparative genomic analysis of the nitrogen-fixing bacterium Leptospirillum ferriphilum YSK.</title>
        <authorList>
            <person name="Guo X."/>
            <person name="Yin H."/>
            <person name="Liang Y."/>
            <person name="Hu Q."/>
            <person name="Ma L."/>
            <person name="Xiao Y."/>
            <person name="Zhang X."/>
            <person name="Qiu G."/>
            <person name="Liu X."/>
        </authorList>
    </citation>
    <scope>NUCLEOTIDE SEQUENCE [LARGE SCALE GENOMIC DNA]</scope>
    <source>
        <strain evidence="10">YSK</strain>
    </source>
</reference>
<dbReference type="OrthoDB" id="9775880at2"/>
<dbReference type="SUPFAM" id="SSF56349">
    <property type="entry name" value="DNA breaking-rejoining enzymes"/>
    <property type="match status" value="1"/>
</dbReference>
<dbReference type="InterPro" id="IPR053876">
    <property type="entry name" value="Phage_int_M"/>
</dbReference>
<comment type="similarity">
    <text evidence="1">Belongs to the 'phage' integrase family.</text>
</comment>
<evidence type="ECO:0000256" key="1">
    <source>
        <dbReference type="ARBA" id="ARBA00008857"/>
    </source>
</evidence>
<dbReference type="Proteomes" id="UP000027059">
    <property type="component" value="Chromosome"/>
</dbReference>
<accession>A0A059XSP2</accession>
<evidence type="ECO:0000313" key="10">
    <source>
        <dbReference type="Proteomes" id="UP000027059"/>
    </source>
</evidence>
<evidence type="ECO:0000259" key="8">
    <source>
        <dbReference type="PROSITE" id="PS51900"/>
    </source>
</evidence>
<name>A0A059XSP2_9BACT</name>